<dbReference type="Gene3D" id="3.40.630.10">
    <property type="entry name" value="Zn peptidases"/>
    <property type="match status" value="1"/>
</dbReference>
<sequence length="448" mass="47104">MRIGKPHTHRKTFAAAAVACLLAAATTLPAQAAGEPAAKAQLAPLVDGMYPSLESLYKDLHSHPEIAFQEVKTSARLADEMRKLGFEVTEKVGRTGVVAIYKNGAGPTVLVRTDMDALPMEEKTGLPYASKVKTESNGRETFVAHSCGHDIHMATWVGTARTLLGMKDQWKGTLMFVAQPAEEIVSGAKAMLDDGLYTRFGKPDLAFGLHTSPGPYGVVGYRAGPVSSNSDALDITFKGRGGHGSAPDKTIDPIVIAAHFITNVQSVVSREKDPAQFGVVTVGAVQAGTVGNIIPDQAVLRGTIRSYTPEVREKLLDGVRRTANASAMMAGAPEPSVDLKAGGAAIVNDAALVSRTVPALKAVLGDKNVVEVPPISASEDFSEFANAGVPAMFFFVGVYSPDDIAASRKPGGKPLPFNHSPFFAPVPEQSIKTGVQAMSVAVMTAMAK</sequence>
<evidence type="ECO:0000256" key="2">
    <source>
        <dbReference type="SAM" id="SignalP"/>
    </source>
</evidence>
<evidence type="ECO:0000256" key="1">
    <source>
        <dbReference type="ARBA" id="ARBA00022801"/>
    </source>
</evidence>
<gene>
    <name evidence="4" type="ORF">QTH91_11480</name>
</gene>
<reference evidence="4" key="1">
    <citation type="submission" date="2023-06" db="EMBL/GenBank/DDBJ databases">
        <authorList>
            <person name="Jiang Y."/>
            <person name="Liu Q."/>
        </authorList>
    </citation>
    <scope>NUCLEOTIDE SEQUENCE</scope>
    <source>
        <strain evidence="4">CGMCC 1.12089</strain>
    </source>
</reference>
<dbReference type="PANTHER" id="PTHR11014">
    <property type="entry name" value="PEPTIDASE M20 FAMILY MEMBER"/>
    <property type="match status" value="1"/>
</dbReference>
<keyword evidence="1" id="KW-0378">Hydrolase</keyword>
<dbReference type="NCBIfam" id="TIGR01891">
    <property type="entry name" value="amidohydrolases"/>
    <property type="match status" value="1"/>
</dbReference>
<feature type="chain" id="PRO_5045841335" evidence="2">
    <location>
        <begin position="33"/>
        <end position="448"/>
    </location>
</feature>
<dbReference type="InterPro" id="IPR036264">
    <property type="entry name" value="Bact_exopeptidase_dim_dom"/>
</dbReference>
<feature type="signal peptide" evidence="2">
    <location>
        <begin position="1"/>
        <end position="32"/>
    </location>
</feature>
<dbReference type="Pfam" id="PF07687">
    <property type="entry name" value="M20_dimer"/>
    <property type="match status" value="1"/>
</dbReference>
<keyword evidence="5" id="KW-1185">Reference proteome</keyword>
<feature type="domain" description="Peptidase M20 dimerisation" evidence="3">
    <location>
        <begin position="231"/>
        <end position="324"/>
    </location>
</feature>
<dbReference type="InterPro" id="IPR011650">
    <property type="entry name" value="Peptidase_M20_dimer"/>
</dbReference>
<evidence type="ECO:0000259" key="3">
    <source>
        <dbReference type="Pfam" id="PF07687"/>
    </source>
</evidence>
<organism evidence="4 5">
    <name type="scientific">Variovorax dokdonensis</name>
    <dbReference type="NCBI Taxonomy" id="344883"/>
    <lineage>
        <taxon>Bacteria</taxon>
        <taxon>Pseudomonadati</taxon>
        <taxon>Pseudomonadota</taxon>
        <taxon>Betaproteobacteria</taxon>
        <taxon>Burkholderiales</taxon>
        <taxon>Comamonadaceae</taxon>
        <taxon>Variovorax</taxon>
    </lineage>
</organism>
<dbReference type="SUPFAM" id="SSF55031">
    <property type="entry name" value="Bacterial exopeptidase dimerisation domain"/>
    <property type="match status" value="1"/>
</dbReference>
<dbReference type="InterPro" id="IPR002933">
    <property type="entry name" value="Peptidase_M20"/>
</dbReference>
<dbReference type="Proteomes" id="UP001174908">
    <property type="component" value="Unassembled WGS sequence"/>
</dbReference>
<dbReference type="EMBL" id="JASZYV010000002">
    <property type="protein sequence ID" value="MDM0045105.1"/>
    <property type="molecule type" value="Genomic_DNA"/>
</dbReference>
<protein>
    <submittedName>
        <fullName evidence="4">Amidohydrolase</fullName>
    </submittedName>
</protein>
<comment type="caution">
    <text evidence="4">The sequence shown here is derived from an EMBL/GenBank/DDBJ whole genome shotgun (WGS) entry which is preliminary data.</text>
</comment>
<evidence type="ECO:0000313" key="5">
    <source>
        <dbReference type="Proteomes" id="UP001174908"/>
    </source>
</evidence>
<dbReference type="Pfam" id="PF01546">
    <property type="entry name" value="Peptidase_M20"/>
    <property type="match status" value="1"/>
</dbReference>
<dbReference type="SUPFAM" id="SSF53187">
    <property type="entry name" value="Zn-dependent exopeptidases"/>
    <property type="match status" value="1"/>
</dbReference>
<dbReference type="PANTHER" id="PTHR11014:SF63">
    <property type="entry name" value="METALLOPEPTIDASE, PUTATIVE (AFU_ORTHOLOGUE AFUA_6G09600)-RELATED"/>
    <property type="match status" value="1"/>
</dbReference>
<proteinExistence type="predicted"/>
<dbReference type="Gene3D" id="3.30.70.360">
    <property type="match status" value="1"/>
</dbReference>
<evidence type="ECO:0000313" key="4">
    <source>
        <dbReference type="EMBL" id="MDM0045105.1"/>
    </source>
</evidence>
<keyword evidence="2" id="KW-0732">Signal</keyword>
<accession>A0ABT7NAY2</accession>
<dbReference type="RefSeq" id="WP_286660207.1">
    <property type="nucleotide sequence ID" value="NZ_JASZYV010000002.1"/>
</dbReference>
<dbReference type="InterPro" id="IPR017439">
    <property type="entry name" value="Amidohydrolase"/>
</dbReference>
<name>A0ABT7NAY2_9BURK</name>
<dbReference type="PIRSF" id="PIRSF005962">
    <property type="entry name" value="Pept_M20D_amidohydro"/>
    <property type="match status" value="1"/>
</dbReference>